<evidence type="ECO:0000313" key="3">
    <source>
        <dbReference type="Proteomes" id="UP000822688"/>
    </source>
</evidence>
<name>A0A8T0IVE5_CERPU</name>
<dbReference type="PANTHER" id="PTHR20930:SF0">
    <property type="entry name" value="PROTEIN ILRUN"/>
    <property type="match status" value="1"/>
</dbReference>
<dbReference type="PANTHER" id="PTHR20930">
    <property type="entry name" value="OVARIAN CARCINOMA ANTIGEN CA125-RELATED"/>
    <property type="match status" value="1"/>
</dbReference>
<reference evidence="2" key="1">
    <citation type="submission" date="2020-06" db="EMBL/GenBank/DDBJ databases">
        <title>WGS assembly of Ceratodon purpureus strain R40.</title>
        <authorList>
            <person name="Carey S.B."/>
            <person name="Jenkins J."/>
            <person name="Shu S."/>
            <person name="Lovell J.T."/>
            <person name="Sreedasyam A."/>
            <person name="Maumus F."/>
            <person name="Tiley G.P."/>
            <person name="Fernandez-Pozo N."/>
            <person name="Barry K."/>
            <person name="Chen C."/>
            <person name="Wang M."/>
            <person name="Lipzen A."/>
            <person name="Daum C."/>
            <person name="Saski C.A."/>
            <person name="Payton A.C."/>
            <person name="Mcbreen J.C."/>
            <person name="Conrad R.E."/>
            <person name="Kollar L.M."/>
            <person name="Olsson S."/>
            <person name="Huttunen S."/>
            <person name="Landis J.B."/>
            <person name="Wickett N.J."/>
            <person name="Johnson M.G."/>
            <person name="Rensing S.A."/>
            <person name="Grimwood J."/>
            <person name="Schmutz J."/>
            <person name="Mcdaniel S.F."/>
        </authorList>
    </citation>
    <scope>NUCLEOTIDE SEQUENCE</scope>
    <source>
        <strain evidence="2">R40</strain>
    </source>
</reference>
<dbReference type="AlphaFoldDB" id="A0A8T0IVE5"/>
<keyword evidence="3" id="KW-1185">Reference proteome</keyword>
<dbReference type="SUPFAM" id="SSF54277">
    <property type="entry name" value="CAD &amp; PB1 domains"/>
    <property type="match status" value="1"/>
</dbReference>
<accession>A0A8T0IVE5</accession>
<dbReference type="InterPro" id="IPR000270">
    <property type="entry name" value="PB1_dom"/>
</dbReference>
<dbReference type="Proteomes" id="UP000822688">
    <property type="component" value="Chromosome 2"/>
</dbReference>
<proteinExistence type="predicted"/>
<organism evidence="2 3">
    <name type="scientific">Ceratodon purpureus</name>
    <name type="common">Fire moss</name>
    <name type="synonym">Dicranum purpureum</name>
    <dbReference type="NCBI Taxonomy" id="3225"/>
    <lineage>
        <taxon>Eukaryota</taxon>
        <taxon>Viridiplantae</taxon>
        <taxon>Streptophyta</taxon>
        <taxon>Embryophyta</taxon>
        <taxon>Bryophyta</taxon>
        <taxon>Bryophytina</taxon>
        <taxon>Bryopsida</taxon>
        <taxon>Dicranidae</taxon>
        <taxon>Pseudoditrichales</taxon>
        <taxon>Ditrichaceae</taxon>
        <taxon>Ceratodon</taxon>
    </lineage>
</organism>
<sequence>MDPHTYIFKIKHGDVLRRITVRAPYDIRYGLHGEGPDITFSQLESTIREAFSIPIASKVSIVYTDKDNDEVTMVDDNDIQDACVYQKLNPVRVRVLLREELQSSMYDARPSESLAVDPPPWADDILMKLDQLLLAVNKPLIEPGVASVIPASTKTEDHVVDVDDSPINGSTIKAAKDGSSLNLRVDSASSGFDSDFLRRAAILRQRGMTDDLE</sequence>
<dbReference type="PROSITE" id="PS51745">
    <property type="entry name" value="PB1"/>
    <property type="match status" value="1"/>
</dbReference>
<dbReference type="InterPro" id="IPR053793">
    <property type="entry name" value="PB1-like"/>
</dbReference>
<dbReference type="Pfam" id="PF00564">
    <property type="entry name" value="PB1"/>
    <property type="match status" value="1"/>
</dbReference>
<evidence type="ECO:0000259" key="1">
    <source>
        <dbReference type="PROSITE" id="PS51745"/>
    </source>
</evidence>
<dbReference type="EMBL" id="CM026422">
    <property type="protein sequence ID" value="KAG0586929.1"/>
    <property type="molecule type" value="Genomic_DNA"/>
</dbReference>
<dbReference type="Gene3D" id="3.10.20.90">
    <property type="entry name" value="Phosphatidylinositol 3-kinase Catalytic Subunit, Chain A, domain 1"/>
    <property type="match status" value="1"/>
</dbReference>
<protein>
    <recommendedName>
        <fullName evidence="1">PB1 domain-containing protein</fullName>
    </recommendedName>
</protein>
<comment type="caution">
    <text evidence="2">The sequence shown here is derived from an EMBL/GenBank/DDBJ whole genome shotgun (WGS) entry which is preliminary data.</text>
</comment>
<dbReference type="SMART" id="SM00666">
    <property type="entry name" value="PB1"/>
    <property type="match status" value="1"/>
</dbReference>
<feature type="domain" description="PB1" evidence="1">
    <location>
        <begin position="18"/>
        <end position="98"/>
    </location>
</feature>
<gene>
    <name evidence="2" type="ORF">KC19_2G128200</name>
</gene>
<evidence type="ECO:0000313" key="2">
    <source>
        <dbReference type="EMBL" id="KAG0586929.1"/>
    </source>
</evidence>